<feature type="region of interest" description="Disordered" evidence="1">
    <location>
        <begin position="91"/>
        <end position="116"/>
    </location>
</feature>
<dbReference type="PANTHER" id="PTHR31751:SF44">
    <property type="entry name" value="SI:CH211-211K8.4-RELATED"/>
    <property type="match status" value="1"/>
</dbReference>
<organism evidence="2">
    <name type="scientific">Nothobranchius rachovii</name>
    <name type="common">bluefin notho</name>
    <dbReference type="NCBI Taxonomy" id="451742"/>
    <lineage>
        <taxon>Eukaryota</taxon>
        <taxon>Metazoa</taxon>
        <taxon>Chordata</taxon>
        <taxon>Craniata</taxon>
        <taxon>Vertebrata</taxon>
        <taxon>Euteleostomi</taxon>
        <taxon>Actinopterygii</taxon>
        <taxon>Neopterygii</taxon>
        <taxon>Teleostei</taxon>
        <taxon>Neoteleostei</taxon>
        <taxon>Acanthomorphata</taxon>
        <taxon>Ovalentaria</taxon>
        <taxon>Atherinomorphae</taxon>
        <taxon>Cyprinodontiformes</taxon>
        <taxon>Nothobranchiidae</taxon>
        <taxon>Nothobranchius</taxon>
    </lineage>
</organism>
<reference evidence="2" key="1">
    <citation type="submission" date="2016-05" db="EMBL/GenBank/DDBJ databases">
        <authorList>
            <person name="Lavstsen T."/>
            <person name="Jespersen J.S."/>
        </authorList>
    </citation>
    <scope>NUCLEOTIDE SEQUENCE</scope>
    <source>
        <tissue evidence="2">Brain</tissue>
    </source>
</reference>
<gene>
    <name evidence="2" type="primary">CU468012.1</name>
</gene>
<evidence type="ECO:0000256" key="1">
    <source>
        <dbReference type="SAM" id="MobiDB-lite"/>
    </source>
</evidence>
<protein>
    <submittedName>
        <fullName evidence="2">Uncharacterized protein</fullName>
    </submittedName>
</protein>
<proteinExistence type="predicted"/>
<dbReference type="PANTHER" id="PTHR31751">
    <property type="entry name" value="SI:CH211-108C17.2-RELATED-RELATED"/>
    <property type="match status" value="1"/>
</dbReference>
<feature type="compositionally biased region" description="Polar residues" evidence="1">
    <location>
        <begin position="178"/>
        <end position="189"/>
    </location>
</feature>
<feature type="compositionally biased region" description="Basic and acidic residues" evidence="1">
    <location>
        <begin position="100"/>
        <end position="109"/>
    </location>
</feature>
<name>A0A1A8SE46_9TELE</name>
<dbReference type="EMBL" id="HAEI01013351">
    <property type="protein sequence ID" value="SBS15820.1"/>
    <property type="molecule type" value="Transcribed_RNA"/>
</dbReference>
<dbReference type="AlphaFoldDB" id="A0A1A8SE46"/>
<evidence type="ECO:0000313" key="2">
    <source>
        <dbReference type="EMBL" id="SBS15820.1"/>
    </source>
</evidence>
<sequence length="713" mass="80283">MASNSSINDFCRFCLKNMKVSGVLGHCTTLFDKNKKPLSISDRLKHLGLVITKRPGRSKRVCRGCVAILSKLEKSLPVFWSWMENEKDEESSAAGSAINSDKRNGERTPLKTPNALKSPGLLSVKRSFTVSTSDTLMTSRLHISTQTDSPGCSTRATQVSLGILGHCVGSKGIQTESSMMRKSVATSTADAPWGPGTSVPIGSVHLRPSKRPRLDEEDEGEVSILRPEPHDSTYDPAQLVSAVAESSQLIDMSSTGYKDSKYIVFEKNLMELFETCPVCSRMSEVKTYRRGTFLSVHQKCHHCSYSKQWKSQPVVGSTPVGNIQLSAAIYFTGSSYFKVQKVFEAMHLQNISYTTFRNHANSYLQPAVIHTWQQYQEEELRILSQKRAKVGGDMRADSPGHSAKFGRYSLMNLENNSVIDIQLVQSSEVGGSPKMEIEGLRRSLRLLWSKGVTVDLIITDRHPQIQKFLQKKKITRYCDVWRLQNSISKRLAKVAKDKDCEVVKKWQRGISNHAYWCATSSSSGPERVAKWTSVVNHMQDIHVHDNPLFPQCQHPVRLSSDRNKWFQPGSKALFKVEKILTNKKVLTDVARLSSQYQTSFLDAFHSVALRFTPRNVVFPPGERLCRLYLAAMHFNENSSRIQVGTTAGNWRNATHFPKKGGHTLEPVKTPPTQRYVHNLISDVFEEIVPHPQPYLKRIQEIQLSCHRPSTVLH</sequence>
<feature type="region of interest" description="Disordered" evidence="1">
    <location>
        <begin position="178"/>
        <end position="231"/>
    </location>
</feature>
<reference evidence="2" key="2">
    <citation type="submission" date="2016-06" db="EMBL/GenBank/DDBJ databases">
        <title>The genome of a short-lived fish provides insights into sex chromosome evolution and the genetic control of aging.</title>
        <authorList>
            <person name="Reichwald K."/>
            <person name="Felder M."/>
            <person name="Petzold A."/>
            <person name="Koch P."/>
            <person name="Groth M."/>
            <person name="Platzer M."/>
        </authorList>
    </citation>
    <scope>NUCLEOTIDE SEQUENCE</scope>
    <source>
        <tissue evidence="2">Brain</tissue>
    </source>
</reference>
<accession>A0A1A8SE46</accession>